<reference evidence="2 3" key="1">
    <citation type="submission" date="2015-04" db="EMBL/GenBank/DDBJ databases">
        <title>Complete genome sequence of Sulfurovum lithotrophicum ATCC BAA-797T.</title>
        <authorList>
            <person name="Ahn J."/>
            <person name="Park G."/>
            <person name="Jeon W."/>
            <person name="Jang Y."/>
            <person name="Jang M."/>
            <person name="Lee H."/>
            <person name="Lee H."/>
        </authorList>
    </citation>
    <scope>NUCLEOTIDE SEQUENCE [LARGE SCALE GENOMIC DNA]</scope>
    <source>
        <strain evidence="3">ATCC BAA-797 / 42BKT</strain>
    </source>
</reference>
<dbReference type="AlphaFoldDB" id="A0A7U4RRJ5"/>
<sequence length="118" mass="13522">MKERLKHAVKRTAANPVLRKSAESLKPKRNIWGVLGVLFFFILPEIAGFIWGEEITAWAHEKTLTDPTEAGRKLYWLVEKLFEDGGSYVNLGIGILLLFWLVWDWYSAKGSEDPFNPS</sequence>
<keyword evidence="3" id="KW-1185">Reference proteome</keyword>
<organism evidence="2 3">
    <name type="scientific">Sulfurovum lithotrophicum</name>
    <dbReference type="NCBI Taxonomy" id="206403"/>
    <lineage>
        <taxon>Bacteria</taxon>
        <taxon>Pseudomonadati</taxon>
        <taxon>Campylobacterota</taxon>
        <taxon>Epsilonproteobacteria</taxon>
        <taxon>Campylobacterales</taxon>
        <taxon>Sulfurovaceae</taxon>
        <taxon>Sulfurovum</taxon>
    </lineage>
</organism>
<name>A0A7U4RRJ5_9BACT</name>
<evidence type="ECO:0000313" key="3">
    <source>
        <dbReference type="Proteomes" id="UP000034444"/>
    </source>
</evidence>
<feature type="transmembrane region" description="Helical" evidence="1">
    <location>
        <begin position="85"/>
        <end position="103"/>
    </location>
</feature>
<evidence type="ECO:0000313" key="2">
    <source>
        <dbReference type="EMBL" id="AKF25867.1"/>
    </source>
</evidence>
<reference evidence="3" key="2">
    <citation type="journal article" date="2017" name="Stand. Genomic Sci.">
        <title>Complete genome sequence of the sulfur-oxidizing chemolithoautotrophic Sulfurovum lithotrophicum 42BKTT.</title>
        <authorList>
            <person name="Jeon W."/>
            <person name="Priscilla L."/>
            <person name="Park G."/>
            <person name="Lee H."/>
            <person name="Lee N."/>
            <person name="Lee D."/>
            <person name="Kwon H."/>
            <person name="Ahn I."/>
            <person name="Lee C."/>
            <person name="Lee H."/>
            <person name="Ahn J."/>
        </authorList>
    </citation>
    <scope>NUCLEOTIDE SEQUENCE [LARGE SCALE GENOMIC DNA]</scope>
    <source>
        <strain evidence="3">ATCC BAA-797 / 42BKT</strain>
    </source>
</reference>
<keyword evidence="1" id="KW-0812">Transmembrane</keyword>
<dbReference type="EMBL" id="CP011308">
    <property type="protein sequence ID" value="AKF25867.1"/>
    <property type="molecule type" value="Genomic_DNA"/>
</dbReference>
<dbReference type="RefSeq" id="WP_046551916.1">
    <property type="nucleotide sequence ID" value="NZ_CP011308.1"/>
</dbReference>
<gene>
    <name evidence="2" type="ORF">YH65_11095</name>
</gene>
<evidence type="ECO:0000256" key="1">
    <source>
        <dbReference type="SAM" id="Phobius"/>
    </source>
</evidence>
<feature type="transmembrane region" description="Helical" evidence="1">
    <location>
        <begin position="30"/>
        <end position="51"/>
    </location>
</feature>
<keyword evidence="1" id="KW-1133">Transmembrane helix</keyword>
<protein>
    <submittedName>
        <fullName evidence="2">Uncharacterized protein</fullName>
    </submittedName>
</protein>
<dbReference type="Proteomes" id="UP000034444">
    <property type="component" value="Chromosome"/>
</dbReference>
<keyword evidence="1" id="KW-0472">Membrane</keyword>
<dbReference type="OrthoDB" id="5339934at2"/>
<accession>A0A7U4RRJ5</accession>
<proteinExistence type="predicted"/>
<dbReference type="KEGG" id="slh:YH65_11095"/>